<dbReference type="GO" id="GO:0003677">
    <property type="term" value="F:DNA binding"/>
    <property type="evidence" value="ECO:0007669"/>
    <property type="project" value="InterPro"/>
</dbReference>
<dbReference type="NCBIfam" id="TIGR00230">
    <property type="entry name" value="sfsA"/>
    <property type="match status" value="1"/>
</dbReference>
<feature type="domain" description="SfsA N-terminal OB" evidence="3">
    <location>
        <begin position="12"/>
        <end position="78"/>
    </location>
</feature>
<dbReference type="Proteomes" id="UP000244081">
    <property type="component" value="Unassembled WGS sequence"/>
</dbReference>
<dbReference type="Gene3D" id="3.40.1350.60">
    <property type="match status" value="1"/>
</dbReference>
<dbReference type="PANTHER" id="PTHR30545">
    <property type="entry name" value="SUGAR FERMENTATION STIMULATION PROTEIN A"/>
    <property type="match status" value="1"/>
</dbReference>
<dbReference type="CDD" id="cd22359">
    <property type="entry name" value="SfsA-like_bacterial"/>
    <property type="match status" value="1"/>
</dbReference>
<reference evidence="4 5" key="1">
    <citation type="submission" date="2018-04" db="EMBL/GenBank/DDBJ databases">
        <title>Genomic Encyclopedia of Archaeal and Bacterial Type Strains, Phase II (KMG-II): from individual species to whole genera.</title>
        <authorList>
            <person name="Goeker M."/>
        </authorList>
    </citation>
    <scope>NUCLEOTIDE SEQUENCE [LARGE SCALE GENOMIC DNA]</scope>
    <source>
        <strain evidence="4 5">DSM 23382</strain>
    </source>
</reference>
<dbReference type="EMBL" id="QAYG01000002">
    <property type="protein sequence ID" value="PTW61667.1"/>
    <property type="molecule type" value="Genomic_DNA"/>
</dbReference>
<name>A0A2T5VD22_9HYPH</name>
<dbReference type="InterPro" id="IPR005224">
    <property type="entry name" value="SfsA"/>
</dbReference>
<dbReference type="InterPro" id="IPR041465">
    <property type="entry name" value="SfsA_N"/>
</dbReference>
<evidence type="ECO:0000259" key="2">
    <source>
        <dbReference type="Pfam" id="PF03749"/>
    </source>
</evidence>
<dbReference type="Gene3D" id="2.40.50.580">
    <property type="match status" value="1"/>
</dbReference>
<organism evidence="4 5">
    <name type="scientific">Breoghania corrubedonensis</name>
    <dbReference type="NCBI Taxonomy" id="665038"/>
    <lineage>
        <taxon>Bacteria</taxon>
        <taxon>Pseudomonadati</taxon>
        <taxon>Pseudomonadota</taxon>
        <taxon>Alphaproteobacteria</taxon>
        <taxon>Hyphomicrobiales</taxon>
        <taxon>Stappiaceae</taxon>
        <taxon>Breoghania</taxon>
    </lineage>
</organism>
<keyword evidence="5" id="KW-1185">Reference proteome</keyword>
<proteinExistence type="inferred from homology"/>
<sequence length="232" mass="25233">MKLPPLVPGRLIKRYKRFLADIEFSDGSMITAHCANPGSMMGLAMPGSRVWLSVSDNPKRKLSHSWELVEVGGVLVGVSTARPNALVEEAILVGAIAELSGYATLRREVKYGKNSRVDILLEDPERPTAYVEVKNVNLMREPGLAEFPDAVTARGAKHLVELGDMVAAGHRAVMVYLVQYPGAERFALARDIDPAYGEAFDIARSRGVEAVAIVCEITQDEIRAARPIPVLG</sequence>
<dbReference type="RefSeq" id="WP_107989502.1">
    <property type="nucleotide sequence ID" value="NZ_QAYG01000002.1"/>
</dbReference>
<dbReference type="AlphaFoldDB" id="A0A2T5VD22"/>
<dbReference type="OrthoDB" id="9802365at2"/>
<gene>
    <name evidence="1" type="primary">sfsA</name>
    <name evidence="4" type="ORF">C8N35_102382</name>
</gene>
<evidence type="ECO:0000313" key="4">
    <source>
        <dbReference type="EMBL" id="PTW61667.1"/>
    </source>
</evidence>
<evidence type="ECO:0000259" key="3">
    <source>
        <dbReference type="Pfam" id="PF17746"/>
    </source>
</evidence>
<dbReference type="Pfam" id="PF03749">
    <property type="entry name" value="SfsA"/>
    <property type="match status" value="1"/>
</dbReference>
<protein>
    <recommendedName>
        <fullName evidence="1">Sugar fermentation stimulation protein homolog</fullName>
    </recommendedName>
</protein>
<comment type="caution">
    <text evidence="4">The sequence shown here is derived from an EMBL/GenBank/DDBJ whole genome shotgun (WGS) entry which is preliminary data.</text>
</comment>
<dbReference type="HAMAP" id="MF_00095">
    <property type="entry name" value="SfsA"/>
    <property type="match status" value="1"/>
</dbReference>
<accession>A0A2T5VD22</accession>
<dbReference type="Pfam" id="PF17746">
    <property type="entry name" value="SfsA_N"/>
    <property type="match status" value="1"/>
</dbReference>
<evidence type="ECO:0000256" key="1">
    <source>
        <dbReference type="HAMAP-Rule" id="MF_00095"/>
    </source>
</evidence>
<dbReference type="InterPro" id="IPR040452">
    <property type="entry name" value="SfsA_C"/>
</dbReference>
<dbReference type="PANTHER" id="PTHR30545:SF2">
    <property type="entry name" value="SUGAR FERMENTATION STIMULATION PROTEIN A"/>
    <property type="match status" value="1"/>
</dbReference>
<feature type="domain" description="Sugar fermentation stimulation protein C-terminal" evidence="2">
    <location>
        <begin position="82"/>
        <end position="220"/>
    </location>
</feature>
<comment type="similarity">
    <text evidence="1">Belongs to the SfsA family.</text>
</comment>
<evidence type="ECO:0000313" key="5">
    <source>
        <dbReference type="Proteomes" id="UP000244081"/>
    </source>
</evidence>